<dbReference type="EMBL" id="BJWL01000347">
    <property type="protein sequence ID" value="GFS40330.1"/>
    <property type="molecule type" value="Genomic_DNA"/>
</dbReference>
<dbReference type="PANTHER" id="PTHR31413">
    <property type="entry name" value="AFP HOMOLOG 2"/>
    <property type="match status" value="1"/>
</dbReference>
<keyword evidence="8" id="KW-1185">Reference proteome</keyword>
<comment type="similarity">
    <text evidence="2 4">Belongs to the Ninja family.</text>
</comment>
<dbReference type="Proteomes" id="UP000585474">
    <property type="component" value="Unassembled WGS sequence"/>
</dbReference>
<dbReference type="GO" id="GO:0045892">
    <property type="term" value="P:negative regulation of DNA-templated transcription"/>
    <property type="evidence" value="ECO:0007669"/>
    <property type="project" value="TreeGrafter"/>
</dbReference>
<accession>A0A7J0DR25</accession>
<evidence type="ECO:0000313" key="8">
    <source>
        <dbReference type="Proteomes" id="UP000585474"/>
    </source>
</evidence>
<evidence type="ECO:0000256" key="4">
    <source>
        <dbReference type="RuleBase" id="RU369029"/>
    </source>
</evidence>
<evidence type="ECO:0000256" key="5">
    <source>
        <dbReference type="SAM" id="MobiDB-lite"/>
    </source>
</evidence>
<dbReference type="PANTHER" id="PTHR31413:SF43">
    <property type="entry name" value="NINJA-FAMILY PROTEIN"/>
    <property type="match status" value="1"/>
</dbReference>
<gene>
    <name evidence="7" type="ORF">Acr_00g0067880</name>
</gene>
<feature type="domain" description="Tify" evidence="6">
    <location>
        <begin position="335"/>
        <end position="368"/>
    </location>
</feature>
<dbReference type="InterPro" id="IPR031307">
    <property type="entry name" value="Ninja_fam"/>
</dbReference>
<comment type="subcellular location">
    <subcellularLocation>
        <location evidence="1 4">Nucleus</location>
    </subcellularLocation>
</comment>
<dbReference type="Pfam" id="PF16135">
    <property type="entry name" value="TDBD"/>
    <property type="match status" value="1"/>
</dbReference>
<dbReference type="GO" id="GO:0007165">
    <property type="term" value="P:signal transduction"/>
    <property type="evidence" value="ECO:0007669"/>
    <property type="project" value="InterPro"/>
</dbReference>
<proteinExistence type="inferred from homology"/>
<sequence length="374" mass="41156">MEKSPTTTNLTQIRYYRQINSQVIPRILAICKIRIPRLPLILHNCISSGVKQQKGIKGKKGSEQLQVPTEMGLLKFFFQSEAILRNLPQNSPNFSDSEPLDLNLGLSLGGFYSQIPKENPLIRTSSLNIDLALAENNEVGGGGFLSLARSASLPTKAEQEMRKIKEIQALKRMEAKRRLLEKQRHSRGGAYDQEEKLSNLPFEKLTSNACSSTTPGFQGGENSAAAKVPTLSQPAIVDSTNYHSAEKPENGKQIISPPISHPNSTIPFMIRANGKPVEIAETGHERLSKKVKVLGNHTTTPMEMWKQMPSVTTIGDGPNGKRIEGLLYRYRKGQVSIVCICHGNFLSPAEFVKHAGGTDVANPMKHINVLATTI</sequence>
<evidence type="ECO:0000256" key="1">
    <source>
        <dbReference type="ARBA" id="ARBA00004123"/>
    </source>
</evidence>
<evidence type="ECO:0000256" key="2">
    <source>
        <dbReference type="ARBA" id="ARBA00006081"/>
    </source>
</evidence>
<evidence type="ECO:0000256" key="3">
    <source>
        <dbReference type="ARBA" id="ARBA00023242"/>
    </source>
</evidence>
<organism evidence="7 8">
    <name type="scientific">Actinidia rufa</name>
    <dbReference type="NCBI Taxonomy" id="165716"/>
    <lineage>
        <taxon>Eukaryota</taxon>
        <taxon>Viridiplantae</taxon>
        <taxon>Streptophyta</taxon>
        <taxon>Embryophyta</taxon>
        <taxon>Tracheophyta</taxon>
        <taxon>Spermatophyta</taxon>
        <taxon>Magnoliopsida</taxon>
        <taxon>eudicotyledons</taxon>
        <taxon>Gunneridae</taxon>
        <taxon>Pentapetalae</taxon>
        <taxon>asterids</taxon>
        <taxon>Ericales</taxon>
        <taxon>Actinidiaceae</taxon>
        <taxon>Actinidia</taxon>
    </lineage>
</organism>
<dbReference type="OrthoDB" id="667358at2759"/>
<name>A0A7J0DR25_9ERIC</name>
<dbReference type="Pfam" id="PF16136">
    <property type="entry name" value="NLS_NINJA_AFP"/>
    <property type="match status" value="1"/>
</dbReference>
<comment type="caution">
    <text evidence="7">The sequence shown here is derived from an EMBL/GenBank/DDBJ whole genome shotgun (WGS) entry which is preliminary data.</text>
</comment>
<feature type="region of interest" description="Disordered" evidence="5">
    <location>
        <begin position="243"/>
        <end position="262"/>
    </location>
</feature>
<comment type="function">
    <text evidence="4">Acts as a negative regulator of abscisic acid (ABA) response.</text>
</comment>
<evidence type="ECO:0000313" key="7">
    <source>
        <dbReference type="EMBL" id="GFS40330.1"/>
    </source>
</evidence>
<keyword evidence="3 4" id="KW-0539">Nucleus</keyword>
<dbReference type="InterPro" id="IPR032310">
    <property type="entry name" value="NLS_NINJA_AFP-like"/>
</dbReference>
<dbReference type="GO" id="GO:0005634">
    <property type="term" value="C:nucleus"/>
    <property type="evidence" value="ECO:0007669"/>
    <property type="project" value="UniProtKB-SubCell"/>
</dbReference>
<protein>
    <recommendedName>
        <fullName evidence="4">Ninja-family protein</fullName>
    </recommendedName>
    <alternativeName>
        <fullName evidence="4">ABI-binding protein</fullName>
    </alternativeName>
</protein>
<evidence type="ECO:0000259" key="6">
    <source>
        <dbReference type="Pfam" id="PF16135"/>
    </source>
</evidence>
<reference evidence="8" key="1">
    <citation type="submission" date="2019-07" db="EMBL/GenBank/DDBJ databases">
        <title>De Novo Assembly of kiwifruit Actinidia rufa.</title>
        <authorList>
            <person name="Sugita-Konishi S."/>
            <person name="Sato K."/>
            <person name="Mori E."/>
            <person name="Abe Y."/>
            <person name="Kisaki G."/>
            <person name="Hamano K."/>
            <person name="Suezawa K."/>
            <person name="Otani M."/>
            <person name="Fukuda T."/>
            <person name="Manabe T."/>
            <person name="Gomi K."/>
            <person name="Tabuchi M."/>
            <person name="Akimitsu K."/>
            <person name="Kataoka I."/>
        </authorList>
    </citation>
    <scope>NUCLEOTIDE SEQUENCE [LARGE SCALE GENOMIC DNA]</scope>
    <source>
        <strain evidence="8">cv. Fuchu</strain>
    </source>
</reference>
<dbReference type="InterPro" id="IPR032308">
    <property type="entry name" value="TDBD"/>
</dbReference>
<dbReference type="AlphaFoldDB" id="A0A7J0DR25"/>